<evidence type="ECO:0000313" key="2">
    <source>
        <dbReference type="EMBL" id="CAD7014479.1"/>
    </source>
</evidence>
<keyword evidence="3" id="KW-1185">Reference proteome</keyword>
<evidence type="ECO:0000313" key="3">
    <source>
        <dbReference type="Proteomes" id="UP000606786"/>
    </source>
</evidence>
<gene>
    <name evidence="2" type="ORF">CCAP1982_LOCUS22480</name>
</gene>
<name>A0A811VJT0_CERCA</name>
<proteinExistence type="predicted"/>
<protein>
    <submittedName>
        <fullName evidence="2">(Mediterranean fruit fly) hypothetical protein</fullName>
    </submittedName>
</protein>
<dbReference type="Proteomes" id="UP000606786">
    <property type="component" value="Unassembled WGS sequence"/>
</dbReference>
<feature type="compositionally biased region" description="Pro residues" evidence="1">
    <location>
        <begin position="51"/>
        <end position="62"/>
    </location>
</feature>
<comment type="caution">
    <text evidence="2">The sequence shown here is derived from an EMBL/GenBank/DDBJ whole genome shotgun (WGS) entry which is preliminary data.</text>
</comment>
<reference evidence="2" key="1">
    <citation type="submission" date="2020-11" db="EMBL/GenBank/DDBJ databases">
        <authorList>
            <person name="Whitehead M."/>
        </authorList>
    </citation>
    <scope>NUCLEOTIDE SEQUENCE</scope>
    <source>
        <strain evidence="2">EGII</strain>
    </source>
</reference>
<dbReference type="EMBL" id="CAJHJT010000056">
    <property type="protein sequence ID" value="CAD7014479.1"/>
    <property type="molecule type" value="Genomic_DNA"/>
</dbReference>
<sequence>MLSVAAQCQEMINSPLNDREREQNSKYAPSVAHLRVVYSLKTSSNTSSFSKPPPNTAPPPTYRPTSQPLNADDESHKASAAKQPTAAQCENSTFSTI</sequence>
<organism evidence="2 3">
    <name type="scientific">Ceratitis capitata</name>
    <name type="common">Mediterranean fruit fly</name>
    <name type="synonym">Tephritis capitata</name>
    <dbReference type="NCBI Taxonomy" id="7213"/>
    <lineage>
        <taxon>Eukaryota</taxon>
        <taxon>Metazoa</taxon>
        <taxon>Ecdysozoa</taxon>
        <taxon>Arthropoda</taxon>
        <taxon>Hexapoda</taxon>
        <taxon>Insecta</taxon>
        <taxon>Pterygota</taxon>
        <taxon>Neoptera</taxon>
        <taxon>Endopterygota</taxon>
        <taxon>Diptera</taxon>
        <taxon>Brachycera</taxon>
        <taxon>Muscomorpha</taxon>
        <taxon>Tephritoidea</taxon>
        <taxon>Tephritidae</taxon>
        <taxon>Ceratitis</taxon>
        <taxon>Ceratitis</taxon>
    </lineage>
</organism>
<accession>A0A811VJT0</accession>
<feature type="compositionally biased region" description="Polar residues" evidence="1">
    <location>
        <begin position="85"/>
        <end position="97"/>
    </location>
</feature>
<dbReference type="AlphaFoldDB" id="A0A811VJT0"/>
<feature type="region of interest" description="Disordered" evidence="1">
    <location>
        <begin position="42"/>
        <end position="97"/>
    </location>
</feature>
<evidence type="ECO:0000256" key="1">
    <source>
        <dbReference type="SAM" id="MobiDB-lite"/>
    </source>
</evidence>